<dbReference type="EMBL" id="JBHRYQ010000001">
    <property type="protein sequence ID" value="MFC3812967.1"/>
    <property type="molecule type" value="Genomic_DNA"/>
</dbReference>
<dbReference type="RefSeq" id="WP_379839873.1">
    <property type="nucleotide sequence ID" value="NZ_JBHRYQ010000001.1"/>
</dbReference>
<name>A0ABV7Z2N7_9BACT</name>
<accession>A0ABV7Z2N7</accession>
<keyword evidence="3" id="KW-1185">Reference proteome</keyword>
<organism evidence="2 3">
    <name type="scientific">Lacihabitans lacunae</name>
    <dbReference type="NCBI Taxonomy" id="1028214"/>
    <lineage>
        <taxon>Bacteria</taxon>
        <taxon>Pseudomonadati</taxon>
        <taxon>Bacteroidota</taxon>
        <taxon>Cytophagia</taxon>
        <taxon>Cytophagales</taxon>
        <taxon>Leadbetterellaceae</taxon>
        <taxon>Lacihabitans</taxon>
    </lineage>
</organism>
<keyword evidence="1" id="KW-0472">Membrane</keyword>
<feature type="transmembrane region" description="Helical" evidence="1">
    <location>
        <begin position="12"/>
        <end position="30"/>
    </location>
</feature>
<comment type="caution">
    <text evidence="2">The sequence shown here is derived from an EMBL/GenBank/DDBJ whole genome shotgun (WGS) entry which is preliminary data.</text>
</comment>
<dbReference type="Gene3D" id="1.10.150.20">
    <property type="entry name" value="5' to 3' exonuclease, C-terminal subdomain"/>
    <property type="match status" value="1"/>
</dbReference>
<keyword evidence="1" id="KW-1133">Transmembrane helix</keyword>
<evidence type="ECO:0000313" key="3">
    <source>
        <dbReference type="Proteomes" id="UP001595616"/>
    </source>
</evidence>
<evidence type="ECO:0008006" key="4">
    <source>
        <dbReference type="Google" id="ProtNLM"/>
    </source>
</evidence>
<keyword evidence="1" id="KW-0812">Transmembrane</keyword>
<proteinExistence type="predicted"/>
<evidence type="ECO:0000313" key="2">
    <source>
        <dbReference type="EMBL" id="MFC3812967.1"/>
    </source>
</evidence>
<dbReference type="Proteomes" id="UP001595616">
    <property type="component" value="Unassembled WGS sequence"/>
</dbReference>
<evidence type="ECO:0000256" key="1">
    <source>
        <dbReference type="SAM" id="Phobius"/>
    </source>
</evidence>
<gene>
    <name evidence="2" type="ORF">ACFOOI_20050</name>
</gene>
<protein>
    <recommendedName>
        <fullName evidence="4">50S ribosomal protein L21</fullName>
    </recommendedName>
</protein>
<reference evidence="3" key="1">
    <citation type="journal article" date="2019" name="Int. J. Syst. Evol. Microbiol.">
        <title>The Global Catalogue of Microorganisms (GCM) 10K type strain sequencing project: providing services to taxonomists for standard genome sequencing and annotation.</title>
        <authorList>
            <consortium name="The Broad Institute Genomics Platform"/>
            <consortium name="The Broad Institute Genome Sequencing Center for Infectious Disease"/>
            <person name="Wu L."/>
            <person name="Ma J."/>
        </authorList>
    </citation>
    <scope>NUCLEOTIDE SEQUENCE [LARGE SCALE GENOMIC DNA]</scope>
    <source>
        <strain evidence="3">CECT 7956</strain>
    </source>
</reference>
<sequence>MENIKCLINNFPLDIFLLALLLGLLLWWLLNKILGDRFKSHSVELQDRINFLEGELDACRKSKVSAKASGGLDLGSAAAGAVAAAAVTAAPVASFAAPAPKPAPSSKKDDLKIVEGIGPKIEELCNKAGIFTFAQLADTSAETIKEILESAGSRFQMHDPTTWPKQAEYARDEKWDELKKWQDELDKGRPA</sequence>